<dbReference type="GO" id="GO:0000166">
    <property type="term" value="F:nucleotide binding"/>
    <property type="evidence" value="ECO:0007669"/>
    <property type="project" value="InterPro"/>
</dbReference>
<dbReference type="PANTHER" id="PTHR42840:SF5">
    <property type="entry name" value="NAD(P)-BINDING ROSSMANN-FOLD SUPERFAMILY PROTEIN"/>
    <property type="match status" value="1"/>
</dbReference>
<dbReference type="Pfam" id="PF22725">
    <property type="entry name" value="GFO_IDH_MocA_C3"/>
    <property type="match status" value="1"/>
</dbReference>
<dbReference type="Proteomes" id="UP000195607">
    <property type="component" value="Chromosome I"/>
</dbReference>
<dbReference type="GO" id="GO:0005737">
    <property type="term" value="C:cytoplasm"/>
    <property type="evidence" value="ECO:0007669"/>
    <property type="project" value="TreeGrafter"/>
</dbReference>
<dbReference type="PANTHER" id="PTHR42840">
    <property type="entry name" value="NAD(P)-BINDING ROSSMANN-FOLD SUPERFAMILY PROTEIN-RELATED"/>
    <property type="match status" value="1"/>
</dbReference>
<dbReference type="EMBL" id="LT671858">
    <property type="protein sequence ID" value="SIM33568.1"/>
    <property type="molecule type" value="Genomic_DNA"/>
</dbReference>
<dbReference type="SUPFAM" id="SSF55347">
    <property type="entry name" value="Glyceraldehyde-3-phosphate dehydrogenase-like, C-terminal domain"/>
    <property type="match status" value="1"/>
</dbReference>
<dbReference type="Gene3D" id="3.40.50.720">
    <property type="entry name" value="NAD(P)-binding Rossmann-like Domain"/>
    <property type="match status" value="1"/>
</dbReference>
<dbReference type="InterPro" id="IPR055170">
    <property type="entry name" value="GFO_IDH_MocA-like_dom"/>
</dbReference>
<dbReference type="SUPFAM" id="SSF51735">
    <property type="entry name" value="NAD(P)-binding Rossmann-fold domains"/>
    <property type="match status" value="1"/>
</dbReference>
<dbReference type="Pfam" id="PF01408">
    <property type="entry name" value="GFO_IDH_MocA"/>
    <property type="match status" value="1"/>
</dbReference>
<sequence>MNILLLGGNGFGFVHAESYRKLGYDFSVFSRNEEVLKRYRDEFHVKNTYNDLNEAMNSSHDVIDMVMPHYMHRDLAVRAMKEGKNVLIEKPIAGTLEEAREMIKVSKENNVKFMVAEQYHFDSSLIHSMEYEKKGMIGRVHTIIVRSQNQFNNQGWRTNEKMMGGGALIDGGIHFIEALLDLGGEYEDIISRVYKGKSSIEGEDNTVSLIKFRSGATGIFYYSWNYISSPDVPSFEVIGTEGSIYEFRGMREPGQPRTAFGMPVLNGKIQKIKEVDVFDAEISGFLTTIERDEEVPYSPELAYRNLSTVLEMYRNSR</sequence>
<dbReference type="GO" id="GO:0016491">
    <property type="term" value="F:oxidoreductase activity"/>
    <property type="evidence" value="ECO:0007669"/>
    <property type="project" value="TreeGrafter"/>
</dbReference>
<feature type="domain" description="Gfo/Idh/MocA-like oxidoreductase N-terminal" evidence="1">
    <location>
        <begin position="2"/>
        <end position="116"/>
    </location>
</feature>
<evidence type="ECO:0000313" key="3">
    <source>
        <dbReference type="EMBL" id="SIM33568.1"/>
    </source>
</evidence>
<dbReference type="InterPro" id="IPR036291">
    <property type="entry name" value="NAD(P)-bd_dom_sf"/>
</dbReference>
<evidence type="ECO:0000313" key="4">
    <source>
        <dbReference type="Proteomes" id="UP000195607"/>
    </source>
</evidence>
<dbReference type="AlphaFoldDB" id="A0A1N5SC53"/>
<proteinExistence type="predicted"/>
<dbReference type="Gene3D" id="3.30.360.10">
    <property type="entry name" value="Dihydrodipicolinate Reductase, domain 2"/>
    <property type="match status" value="1"/>
</dbReference>
<name>A0A1N5SC53_9ARCH</name>
<feature type="domain" description="GFO/IDH/MocA-like oxidoreductase" evidence="2">
    <location>
        <begin position="134"/>
        <end position="244"/>
    </location>
</feature>
<accession>A0A1N5SC53</accession>
<dbReference type="InterPro" id="IPR000683">
    <property type="entry name" value="Gfo/Idh/MocA-like_OxRdtase_N"/>
</dbReference>
<dbReference type="GO" id="GO:0006740">
    <property type="term" value="P:NADPH regeneration"/>
    <property type="evidence" value="ECO:0007669"/>
    <property type="project" value="TreeGrafter"/>
</dbReference>
<organism evidence="3 4">
    <name type="scientific">Cuniculiplasma divulgatum</name>
    <dbReference type="NCBI Taxonomy" id="1673428"/>
    <lineage>
        <taxon>Archaea</taxon>
        <taxon>Methanobacteriati</taxon>
        <taxon>Thermoplasmatota</taxon>
        <taxon>Thermoplasmata</taxon>
        <taxon>Thermoplasmatales</taxon>
        <taxon>Cuniculiplasmataceae</taxon>
        <taxon>Cuniculiplasma</taxon>
    </lineage>
</organism>
<evidence type="ECO:0000259" key="2">
    <source>
        <dbReference type="Pfam" id="PF22725"/>
    </source>
</evidence>
<protein>
    <submittedName>
        <fullName evidence="3">Predicted dehydrogenase</fullName>
    </submittedName>
</protein>
<reference evidence="3 4" key="1">
    <citation type="submission" date="2016-04" db="EMBL/GenBank/DDBJ databases">
        <authorList>
            <person name="Evans L.H."/>
            <person name="Alamgir A."/>
            <person name="Owens N."/>
            <person name="Weber N.D."/>
            <person name="Virtaneva K."/>
            <person name="Barbian K."/>
            <person name="Babar A."/>
            <person name="Rosenke K."/>
        </authorList>
    </citation>
    <scope>NUCLEOTIDE SEQUENCE [LARGE SCALE GENOMIC DNA]</scope>
    <source>
        <strain evidence="4">S5(T) (JCM 30642 \VKM B-2941)</strain>
    </source>
</reference>
<gene>
    <name evidence="3" type="ORF">CSP5_0163</name>
</gene>
<evidence type="ECO:0000259" key="1">
    <source>
        <dbReference type="Pfam" id="PF01408"/>
    </source>
</evidence>
<dbReference type="GeneID" id="41587472"/>
<dbReference type="RefSeq" id="WP_148689457.1">
    <property type="nucleotide sequence ID" value="NZ_LT671858.1"/>
</dbReference>